<comment type="similarity">
    <text evidence="1 6 7">Belongs to the universal ribosomal protein uS17 family.</text>
</comment>
<evidence type="ECO:0000256" key="2">
    <source>
        <dbReference type="ARBA" id="ARBA00022730"/>
    </source>
</evidence>
<dbReference type="InterPro" id="IPR000266">
    <property type="entry name" value="Ribosomal_uS17"/>
</dbReference>
<keyword evidence="3 6" id="KW-0694">RNA-binding</keyword>
<dbReference type="Gene3D" id="2.40.50.140">
    <property type="entry name" value="Nucleic acid-binding proteins"/>
    <property type="match status" value="1"/>
</dbReference>
<dbReference type="GO" id="GO:0003735">
    <property type="term" value="F:structural constituent of ribosome"/>
    <property type="evidence" value="ECO:0007669"/>
    <property type="project" value="UniProtKB-UniRule"/>
</dbReference>
<evidence type="ECO:0000256" key="5">
    <source>
        <dbReference type="ARBA" id="ARBA00023274"/>
    </source>
</evidence>
<dbReference type="PANTHER" id="PTHR10744">
    <property type="entry name" value="40S RIBOSOMAL PROTEIN S11 FAMILY MEMBER"/>
    <property type="match status" value="1"/>
</dbReference>
<comment type="function">
    <text evidence="6">One of the primary rRNA binding proteins, it binds specifically to the 5'-end of 16S ribosomal RNA.</text>
</comment>
<protein>
    <recommendedName>
        <fullName evidence="6">Small ribosomal subunit protein uS17</fullName>
    </recommendedName>
</protein>
<keyword evidence="9" id="KW-1185">Reference proteome</keyword>
<evidence type="ECO:0000256" key="1">
    <source>
        <dbReference type="ARBA" id="ARBA00010254"/>
    </source>
</evidence>
<evidence type="ECO:0000256" key="7">
    <source>
        <dbReference type="RuleBase" id="RU003872"/>
    </source>
</evidence>
<dbReference type="CDD" id="cd00364">
    <property type="entry name" value="Ribosomal_uS17"/>
    <property type="match status" value="1"/>
</dbReference>
<dbReference type="RefSeq" id="WP_012529375.1">
    <property type="nucleotide sequence ID" value="NZ_AP023213.1"/>
</dbReference>
<keyword evidence="2 6" id="KW-0699">rRNA-binding</keyword>
<dbReference type="NCBIfam" id="NF004123">
    <property type="entry name" value="PRK05610.1"/>
    <property type="match status" value="1"/>
</dbReference>
<dbReference type="NCBIfam" id="TIGR03635">
    <property type="entry name" value="uS17_bact"/>
    <property type="match status" value="1"/>
</dbReference>
<comment type="subunit">
    <text evidence="6">Part of the 30S ribosomal subunit.</text>
</comment>
<evidence type="ECO:0000313" key="9">
    <source>
        <dbReference type="Proteomes" id="UP000515472"/>
    </source>
</evidence>
<sequence length="85" mass="9823">MSERGNRKTQVGVVVSDKMDKTAVVKVDRLVKHPVYNKYIKRSAKYKAHDMDNAAKIGDRVLIVETRPLSKDKRWKIRQIIESKG</sequence>
<accession>A0A6S6MAE9</accession>
<gene>
    <name evidence="6" type="primary">rpsQ</name>
    <name evidence="8" type="ORF">GEOBRER4_n3337</name>
</gene>
<evidence type="ECO:0000256" key="4">
    <source>
        <dbReference type="ARBA" id="ARBA00022980"/>
    </source>
</evidence>
<keyword evidence="4 6" id="KW-0689">Ribosomal protein</keyword>
<dbReference type="EMBL" id="AP023213">
    <property type="protein sequence ID" value="BCG48445.1"/>
    <property type="molecule type" value="Genomic_DNA"/>
</dbReference>
<dbReference type="SUPFAM" id="SSF50249">
    <property type="entry name" value="Nucleic acid-binding proteins"/>
    <property type="match status" value="1"/>
</dbReference>
<dbReference type="PANTHER" id="PTHR10744:SF1">
    <property type="entry name" value="SMALL RIBOSOMAL SUBUNIT PROTEIN US17M"/>
    <property type="match status" value="1"/>
</dbReference>
<dbReference type="Proteomes" id="UP000515472">
    <property type="component" value="Chromosome"/>
</dbReference>
<dbReference type="GO" id="GO:0022627">
    <property type="term" value="C:cytosolic small ribosomal subunit"/>
    <property type="evidence" value="ECO:0007669"/>
    <property type="project" value="UniProtKB-UniRule"/>
</dbReference>
<dbReference type="AlphaFoldDB" id="A0A6S6MAE9"/>
<organism evidence="8 9">
    <name type="scientific">Citrifermentans bremense</name>
    <dbReference type="NCBI Taxonomy" id="60035"/>
    <lineage>
        <taxon>Bacteria</taxon>
        <taxon>Pseudomonadati</taxon>
        <taxon>Thermodesulfobacteriota</taxon>
        <taxon>Desulfuromonadia</taxon>
        <taxon>Geobacterales</taxon>
        <taxon>Geobacteraceae</taxon>
        <taxon>Citrifermentans</taxon>
    </lineage>
</organism>
<dbReference type="InterPro" id="IPR012340">
    <property type="entry name" value="NA-bd_OB-fold"/>
</dbReference>
<dbReference type="Pfam" id="PF00366">
    <property type="entry name" value="Ribosomal_S17"/>
    <property type="match status" value="1"/>
</dbReference>
<proteinExistence type="inferred from homology"/>
<dbReference type="KEGG" id="gbn:GEOBRER4_31950"/>
<dbReference type="InterPro" id="IPR019984">
    <property type="entry name" value="Ribosomal_uS17_bact/chlr"/>
</dbReference>
<reference evidence="8 9" key="1">
    <citation type="submission" date="2020-06" db="EMBL/GenBank/DDBJ databases">
        <title>Interaction of electrochemicaly active bacteria, Geobacter bremensis R4 on different carbon anode.</title>
        <authorList>
            <person name="Meng L."/>
            <person name="Yoshida N."/>
        </authorList>
    </citation>
    <scope>NUCLEOTIDE SEQUENCE [LARGE SCALE GENOMIC DNA]</scope>
    <source>
        <strain evidence="8 9">R4</strain>
    </source>
</reference>
<dbReference type="HAMAP" id="MF_01345_B">
    <property type="entry name" value="Ribosomal_uS17_B"/>
    <property type="match status" value="1"/>
</dbReference>
<dbReference type="PROSITE" id="PS00056">
    <property type="entry name" value="RIBOSOMAL_S17"/>
    <property type="match status" value="1"/>
</dbReference>
<dbReference type="SMR" id="A0A6S6MAE9"/>
<keyword evidence="5 6" id="KW-0687">Ribonucleoprotein</keyword>
<evidence type="ECO:0000256" key="6">
    <source>
        <dbReference type="HAMAP-Rule" id="MF_01345"/>
    </source>
</evidence>
<evidence type="ECO:0000313" key="8">
    <source>
        <dbReference type="EMBL" id="BCG48445.1"/>
    </source>
</evidence>
<dbReference type="InterPro" id="IPR019979">
    <property type="entry name" value="Ribosomal_uS17_CS"/>
</dbReference>
<evidence type="ECO:0000256" key="3">
    <source>
        <dbReference type="ARBA" id="ARBA00022884"/>
    </source>
</evidence>
<name>A0A6S6MAE9_9BACT</name>
<dbReference type="GO" id="GO:0006412">
    <property type="term" value="P:translation"/>
    <property type="evidence" value="ECO:0007669"/>
    <property type="project" value="UniProtKB-UniRule"/>
</dbReference>
<dbReference type="PRINTS" id="PR00973">
    <property type="entry name" value="RIBOSOMALS17"/>
</dbReference>
<dbReference type="GO" id="GO:0019843">
    <property type="term" value="F:rRNA binding"/>
    <property type="evidence" value="ECO:0007669"/>
    <property type="project" value="UniProtKB-UniRule"/>
</dbReference>